<organism evidence="4 5">
    <name type="scientific">Paraphoma chrysanthemicola</name>
    <dbReference type="NCBI Taxonomy" id="798071"/>
    <lineage>
        <taxon>Eukaryota</taxon>
        <taxon>Fungi</taxon>
        <taxon>Dikarya</taxon>
        <taxon>Ascomycota</taxon>
        <taxon>Pezizomycotina</taxon>
        <taxon>Dothideomycetes</taxon>
        <taxon>Pleosporomycetidae</taxon>
        <taxon>Pleosporales</taxon>
        <taxon>Pleosporineae</taxon>
        <taxon>Phaeosphaeriaceae</taxon>
        <taxon>Paraphoma</taxon>
    </lineage>
</organism>
<feature type="domain" description="Beta-lactamase-like ARB-00930-like C-terminal" evidence="3">
    <location>
        <begin position="418"/>
        <end position="552"/>
    </location>
</feature>
<sequence length="553" mass="58616">MRSSNLLLALTWTSLSSAAGFCPFLGPVFPAPKSYSSPSFQSDLTKLKSAIEDAFVSGNTTHGPVNANDTYSIQIFAASEASPILDWHRRGVDVAGNSSIGGDSIYRIASTTKLLTVYLLLLEAGDGIFNDVVTKYLPELAGKGFYDQITVGALAGYAAGIVSDAYGVDTLPNGGLRAAFPEAFPELDPDEVSPCVYGQSGCTREIFLQHIATRRQVYLPNTTPAYSNTEYAALGLILESASGKSYAEALKSLLADPLSLKATTVTTPSDSTDGVIVGSLEPSAWNLTLDGAGIGMGAAFSTANDMTAIGKAILSSSLLDSNTTRAWLQPTSHTSSLIGAVGLAWEIFRATLGPAENNRVVDLYTKSGNVGGYGANLVLVPDFGVGFVILSASRRGRVPFELSGVIVDHLLPALEEAARVEADEKYAGTYIATNGLNSSVTLSTTAGEPGLSIDSWFSNGTDIRYDPRIFGAPQHFQVYPTNIKSKDGSEESWRTSFIALQDVGPFSACPSWVVTDRPTYGVYGVDEFVFHLDGSGKVTALELKALKITLQRQ</sequence>
<evidence type="ECO:0000259" key="2">
    <source>
        <dbReference type="Pfam" id="PF00144"/>
    </source>
</evidence>
<evidence type="ECO:0000313" key="5">
    <source>
        <dbReference type="Proteomes" id="UP000813461"/>
    </source>
</evidence>
<dbReference type="PANTHER" id="PTHR22935">
    <property type="entry name" value="PENICILLIN-BINDING PROTEIN"/>
    <property type="match status" value="1"/>
</dbReference>
<dbReference type="PANTHER" id="PTHR22935:SF97">
    <property type="entry name" value="BETA-LACTAMASE-RELATED DOMAIN-CONTAINING PROTEIN"/>
    <property type="match status" value="1"/>
</dbReference>
<dbReference type="EMBL" id="JAGMVJ010000002">
    <property type="protein sequence ID" value="KAH7093426.1"/>
    <property type="molecule type" value="Genomic_DNA"/>
</dbReference>
<evidence type="ECO:0000313" key="4">
    <source>
        <dbReference type="EMBL" id="KAH7093426.1"/>
    </source>
</evidence>
<feature type="chain" id="PRO_5035439632" evidence="1">
    <location>
        <begin position="19"/>
        <end position="553"/>
    </location>
</feature>
<keyword evidence="1" id="KW-0732">Signal</keyword>
<dbReference type="InterPro" id="IPR012338">
    <property type="entry name" value="Beta-lactam/transpept-like"/>
</dbReference>
<dbReference type="AlphaFoldDB" id="A0A8K0RI77"/>
<dbReference type="InterPro" id="IPR001466">
    <property type="entry name" value="Beta-lactam-related"/>
</dbReference>
<gene>
    <name evidence="4" type="ORF">FB567DRAFT_515320</name>
</gene>
<feature type="signal peptide" evidence="1">
    <location>
        <begin position="1"/>
        <end position="18"/>
    </location>
</feature>
<name>A0A8K0RI77_9PLEO</name>
<dbReference type="Pfam" id="PF26335">
    <property type="entry name" value="ARB_00930_C"/>
    <property type="match status" value="1"/>
</dbReference>
<proteinExistence type="predicted"/>
<keyword evidence="5" id="KW-1185">Reference proteome</keyword>
<dbReference type="Gene3D" id="3.40.710.10">
    <property type="entry name" value="DD-peptidase/beta-lactamase superfamily"/>
    <property type="match status" value="1"/>
</dbReference>
<dbReference type="Proteomes" id="UP000813461">
    <property type="component" value="Unassembled WGS sequence"/>
</dbReference>
<comment type="caution">
    <text evidence="4">The sequence shown here is derived from an EMBL/GenBank/DDBJ whole genome shotgun (WGS) entry which is preliminary data.</text>
</comment>
<dbReference type="SUPFAM" id="SSF56601">
    <property type="entry name" value="beta-lactamase/transpeptidase-like"/>
    <property type="match status" value="1"/>
</dbReference>
<dbReference type="InterPro" id="IPR051478">
    <property type="entry name" value="Beta-lactamase-like_AB/R"/>
</dbReference>
<reference evidence="4" key="1">
    <citation type="journal article" date="2021" name="Nat. Commun.">
        <title>Genetic determinants of endophytism in the Arabidopsis root mycobiome.</title>
        <authorList>
            <person name="Mesny F."/>
            <person name="Miyauchi S."/>
            <person name="Thiergart T."/>
            <person name="Pickel B."/>
            <person name="Atanasova L."/>
            <person name="Karlsson M."/>
            <person name="Huettel B."/>
            <person name="Barry K.W."/>
            <person name="Haridas S."/>
            <person name="Chen C."/>
            <person name="Bauer D."/>
            <person name="Andreopoulos W."/>
            <person name="Pangilinan J."/>
            <person name="LaButti K."/>
            <person name="Riley R."/>
            <person name="Lipzen A."/>
            <person name="Clum A."/>
            <person name="Drula E."/>
            <person name="Henrissat B."/>
            <person name="Kohler A."/>
            <person name="Grigoriev I.V."/>
            <person name="Martin F.M."/>
            <person name="Hacquard S."/>
        </authorList>
    </citation>
    <scope>NUCLEOTIDE SEQUENCE</scope>
    <source>
        <strain evidence="4">MPI-SDFR-AT-0120</strain>
    </source>
</reference>
<protein>
    <submittedName>
        <fullName evidence="4">Beta-lactamase/transpeptidase-like protein</fullName>
    </submittedName>
</protein>
<evidence type="ECO:0000259" key="3">
    <source>
        <dbReference type="Pfam" id="PF26335"/>
    </source>
</evidence>
<feature type="domain" description="Beta-lactamase-related" evidence="2">
    <location>
        <begin position="93"/>
        <end position="395"/>
    </location>
</feature>
<evidence type="ECO:0000256" key="1">
    <source>
        <dbReference type="SAM" id="SignalP"/>
    </source>
</evidence>
<accession>A0A8K0RI77</accession>
<dbReference type="InterPro" id="IPR058664">
    <property type="entry name" value="ARB_00930-like_C"/>
</dbReference>
<dbReference type="OrthoDB" id="10250282at2759"/>
<dbReference type="Pfam" id="PF00144">
    <property type="entry name" value="Beta-lactamase"/>
    <property type="match status" value="1"/>
</dbReference>